<accession>A0A2P5D069</accession>
<feature type="compositionally biased region" description="Basic and acidic residues" evidence="1">
    <location>
        <begin position="38"/>
        <end position="48"/>
    </location>
</feature>
<evidence type="ECO:0000313" key="2">
    <source>
        <dbReference type="EMBL" id="PON66683.1"/>
    </source>
</evidence>
<name>A0A2P5D069_PARAD</name>
<dbReference type="AlphaFoldDB" id="A0A2P5D069"/>
<protein>
    <submittedName>
        <fullName evidence="2">Uncharacterized protein</fullName>
    </submittedName>
</protein>
<feature type="compositionally biased region" description="Basic and acidic residues" evidence="1">
    <location>
        <begin position="63"/>
        <end position="72"/>
    </location>
</feature>
<sequence length="99" mass="11275">MPVEKKIIKLAAYKSRAKKKSKIYTKIHIKNGTTDISRHGFLKTEKEKGKKKKRTKGEEIEEKGEAREKEGKTPLQPPCSADLTRLLQGIASREREVAE</sequence>
<evidence type="ECO:0000256" key="1">
    <source>
        <dbReference type="SAM" id="MobiDB-lite"/>
    </source>
</evidence>
<dbReference type="Proteomes" id="UP000237105">
    <property type="component" value="Unassembled WGS sequence"/>
</dbReference>
<evidence type="ECO:0000313" key="3">
    <source>
        <dbReference type="Proteomes" id="UP000237105"/>
    </source>
</evidence>
<comment type="caution">
    <text evidence="2">The sequence shown here is derived from an EMBL/GenBank/DDBJ whole genome shotgun (WGS) entry which is preliminary data.</text>
</comment>
<reference evidence="3" key="1">
    <citation type="submission" date="2016-06" db="EMBL/GenBank/DDBJ databases">
        <title>Parallel loss of symbiosis genes in relatives of nitrogen-fixing non-legume Parasponia.</title>
        <authorList>
            <person name="Van Velzen R."/>
            <person name="Holmer R."/>
            <person name="Bu F."/>
            <person name="Rutten L."/>
            <person name="Van Zeijl A."/>
            <person name="Liu W."/>
            <person name="Santuari L."/>
            <person name="Cao Q."/>
            <person name="Sharma T."/>
            <person name="Shen D."/>
            <person name="Roswanjaya Y."/>
            <person name="Wardhani T."/>
            <person name="Kalhor M.S."/>
            <person name="Jansen J."/>
            <person name="Van den Hoogen J."/>
            <person name="Gungor B."/>
            <person name="Hartog M."/>
            <person name="Hontelez J."/>
            <person name="Verver J."/>
            <person name="Yang W.-C."/>
            <person name="Schijlen E."/>
            <person name="Repin R."/>
            <person name="Schilthuizen M."/>
            <person name="Schranz E."/>
            <person name="Heidstra R."/>
            <person name="Miyata K."/>
            <person name="Fedorova E."/>
            <person name="Kohlen W."/>
            <person name="Bisseling T."/>
            <person name="Smit S."/>
            <person name="Geurts R."/>
        </authorList>
    </citation>
    <scope>NUCLEOTIDE SEQUENCE [LARGE SCALE GENOMIC DNA]</scope>
    <source>
        <strain evidence="3">cv. WU1-14</strain>
    </source>
</reference>
<proteinExistence type="predicted"/>
<feature type="region of interest" description="Disordered" evidence="1">
    <location>
        <begin position="38"/>
        <end position="83"/>
    </location>
</feature>
<dbReference type="EMBL" id="JXTB01000077">
    <property type="protein sequence ID" value="PON66683.1"/>
    <property type="molecule type" value="Genomic_DNA"/>
</dbReference>
<keyword evidence="3" id="KW-1185">Reference proteome</keyword>
<organism evidence="2 3">
    <name type="scientific">Parasponia andersonii</name>
    <name type="common">Sponia andersonii</name>
    <dbReference type="NCBI Taxonomy" id="3476"/>
    <lineage>
        <taxon>Eukaryota</taxon>
        <taxon>Viridiplantae</taxon>
        <taxon>Streptophyta</taxon>
        <taxon>Embryophyta</taxon>
        <taxon>Tracheophyta</taxon>
        <taxon>Spermatophyta</taxon>
        <taxon>Magnoliopsida</taxon>
        <taxon>eudicotyledons</taxon>
        <taxon>Gunneridae</taxon>
        <taxon>Pentapetalae</taxon>
        <taxon>rosids</taxon>
        <taxon>fabids</taxon>
        <taxon>Rosales</taxon>
        <taxon>Cannabaceae</taxon>
        <taxon>Parasponia</taxon>
    </lineage>
</organism>
<gene>
    <name evidence="2" type="ORF">PanWU01x14_107200</name>
</gene>